<feature type="region of interest" description="Disordered" evidence="1">
    <location>
        <begin position="282"/>
        <end position="302"/>
    </location>
</feature>
<sequence length="442" mass="49344">RVFETTLDILDVHLQLRPGEGKESELVHVYKQDLGHDETVEHFSNPLKQIAPLLRIIFVRGHVFLAGSGQQEAPPHGTADFNDVHPAMHPATAEFLSSRLGVSPAFLSVLLKKTWVVKTGNCCWTRRVNDATGNYNAIEGWYRYSCGLKNYPSHVWFSYTPTSTTYIMNNCKYNGVQDSIIRCIEGGMTSKLLRPLAIDGLVMEAASEAWGKSILKPRMTLVEYEHLDESKIEMDPSESIRELHILSYHLLVIKEDMVDHIERLGYLIEVHNTLSTEFETLSPKPLDATSTPDLPPTTTTSPTSVATGICVSHVFKFLLSETQIRKRWVQTYADRTGIQMNLFYALSSQRDNWINLKIAGLTSKIATETQKDSSSMITMATVTMLFLPGTFVSAVFSMGFFNASSTSAPPALGQPGLSIAPSWWLYPAITVPLTILVFASWH</sequence>
<feature type="transmembrane region" description="Helical" evidence="2">
    <location>
        <begin position="380"/>
        <end position="403"/>
    </location>
</feature>
<dbReference type="OrthoDB" id="2866354at2759"/>
<proteinExistence type="predicted"/>
<feature type="non-terminal residue" evidence="3">
    <location>
        <position position="442"/>
    </location>
</feature>
<protein>
    <submittedName>
        <fullName evidence="3">Uncharacterized protein</fullName>
    </submittedName>
</protein>
<dbReference type="AlphaFoldDB" id="A0A8H6HVV6"/>
<reference evidence="3 4" key="1">
    <citation type="submission" date="2020-07" db="EMBL/GenBank/DDBJ databases">
        <title>Comparative genomics of pyrophilous fungi reveals a link between fire events and developmental genes.</title>
        <authorList>
            <consortium name="DOE Joint Genome Institute"/>
            <person name="Steindorff A.S."/>
            <person name="Carver A."/>
            <person name="Calhoun S."/>
            <person name="Stillman K."/>
            <person name="Liu H."/>
            <person name="Lipzen A."/>
            <person name="Pangilinan J."/>
            <person name="Labutti K."/>
            <person name="Bruns T.D."/>
            <person name="Grigoriev I.V."/>
        </authorList>
    </citation>
    <scope>NUCLEOTIDE SEQUENCE [LARGE SCALE GENOMIC DNA]</scope>
    <source>
        <strain evidence="3 4">CBS 144469</strain>
    </source>
</reference>
<accession>A0A8H6HVV6</accession>
<keyword evidence="2" id="KW-1133">Transmembrane helix</keyword>
<dbReference type="Gene3D" id="1.20.58.340">
    <property type="entry name" value="Magnesium transport protein CorA, transmembrane region"/>
    <property type="match status" value="1"/>
</dbReference>
<keyword evidence="2" id="KW-0812">Transmembrane</keyword>
<evidence type="ECO:0000256" key="2">
    <source>
        <dbReference type="SAM" id="Phobius"/>
    </source>
</evidence>
<dbReference type="Proteomes" id="UP000521943">
    <property type="component" value="Unassembled WGS sequence"/>
</dbReference>
<evidence type="ECO:0000256" key="1">
    <source>
        <dbReference type="SAM" id="MobiDB-lite"/>
    </source>
</evidence>
<feature type="non-terminal residue" evidence="3">
    <location>
        <position position="1"/>
    </location>
</feature>
<organism evidence="3 4">
    <name type="scientific">Ephemerocybe angulata</name>
    <dbReference type="NCBI Taxonomy" id="980116"/>
    <lineage>
        <taxon>Eukaryota</taxon>
        <taxon>Fungi</taxon>
        <taxon>Dikarya</taxon>
        <taxon>Basidiomycota</taxon>
        <taxon>Agaricomycotina</taxon>
        <taxon>Agaricomycetes</taxon>
        <taxon>Agaricomycetidae</taxon>
        <taxon>Agaricales</taxon>
        <taxon>Agaricineae</taxon>
        <taxon>Psathyrellaceae</taxon>
        <taxon>Ephemerocybe</taxon>
    </lineage>
</organism>
<evidence type="ECO:0000313" key="3">
    <source>
        <dbReference type="EMBL" id="KAF6754149.1"/>
    </source>
</evidence>
<feature type="compositionally biased region" description="Low complexity" evidence="1">
    <location>
        <begin position="285"/>
        <end position="302"/>
    </location>
</feature>
<gene>
    <name evidence="3" type="ORF">DFP72DRAFT_746231</name>
</gene>
<feature type="transmembrane region" description="Helical" evidence="2">
    <location>
        <begin position="423"/>
        <end position="441"/>
    </location>
</feature>
<comment type="caution">
    <text evidence="3">The sequence shown here is derived from an EMBL/GenBank/DDBJ whole genome shotgun (WGS) entry which is preliminary data.</text>
</comment>
<name>A0A8H6HVV6_9AGAR</name>
<evidence type="ECO:0000313" key="4">
    <source>
        <dbReference type="Proteomes" id="UP000521943"/>
    </source>
</evidence>
<keyword evidence="4" id="KW-1185">Reference proteome</keyword>
<keyword evidence="2" id="KW-0472">Membrane</keyword>
<dbReference type="EMBL" id="JACGCI010000036">
    <property type="protein sequence ID" value="KAF6754149.1"/>
    <property type="molecule type" value="Genomic_DNA"/>
</dbReference>